<dbReference type="Pfam" id="PF04203">
    <property type="entry name" value="Sortase"/>
    <property type="match status" value="1"/>
</dbReference>
<evidence type="ECO:0000256" key="1">
    <source>
        <dbReference type="ARBA" id="ARBA00022801"/>
    </source>
</evidence>
<comment type="caution">
    <text evidence="2">The sequence shown here is derived from an EMBL/GenBank/DDBJ whole genome shotgun (WGS) entry which is preliminary data.</text>
</comment>
<name>A0A1F5G3H6_9BACT</name>
<dbReference type="AlphaFoldDB" id="A0A1F5G3H6"/>
<keyword evidence="1" id="KW-0378">Hydrolase</keyword>
<dbReference type="CDD" id="cd00004">
    <property type="entry name" value="Sortase"/>
    <property type="match status" value="1"/>
</dbReference>
<accession>A0A1F5G3H6</accession>
<dbReference type="Proteomes" id="UP000179102">
    <property type="component" value="Unassembled WGS sequence"/>
</dbReference>
<reference evidence="2 3" key="1">
    <citation type="journal article" date="2016" name="Nat. Commun.">
        <title>Thousands of microbial genomes shed light on interconnected biogeochemical processes in an aquifer system.</title>
        <authorList>
            <person name="Anantharaman K."/>
            <person name="Brown C.T."/>
            <person name="Hug L.A."/>
            <person name="Sharon I."/>
            <person name="Castelle C.J."/>
            <person name="Probst A.J."/>
            <person name="Thomas B.C."/>
            <person name="Singh A."/>
            <person name="Wilkins M.J."/>
            <person name="Karaoz U."/>
            <person name="Brodie E.L."/>
            <person name="Williams K.H."/>
            <person name="Hubbard S.S."/>
            <person name="Banfield J.F."/>
        </authorList>
    </citation>
    <scope>NUCLEOTIDE SEQUENCE [LARGE SCALE GENOMIC DNA]</scope>
</reference>
<proteinExistence type="predicted"/>
<evidence type="ECO:0000313" key="3">
    <source>
        <dbReference type="Proteomes" id="UP000179102"/>
    </source>
</evidence>
<dbReference type="NCBIfam" id="TIGR01076">
    <property type="entry name" value="sortase_fam"/>
    <property type="match status" value="1"/>
</dbReference>
<dbReference type="SUPFAM" id="SSF63817">
    <property type="entry name" value="Sortase"/>
    <property type="match status" value="1"/>
</dbReference>
<evidence type="ECO:0008006" key="4">
    <source>
        <dbReference type="Google" id="ProtNLM"/>
    </source>
</evidence>
<protein>
    <recommendedName>
        <fullName evidence="4">Sortase</fullName>
    </recommendedName>
</protein>
<dbReference type="STRING" id="1797711.A2870_00610"/>
<sequence>MSATIIALLAIKIYPTKIVKNLLGEDKQKQTLAAKIAKPSPVSQNSENTSAQQELSPPTFISIPSVNINLPISPGQIVDNVWTLSDTRVSWLSTSEVPGSGNVILYGHNRTNVLGNLANISVGAEINVKTKDKVYTYLVSEKRKVTPQDVDSIISPRDQLTVYTCDGNFDEKRLIVIAYPKA</sequence>
<dbReference type="GO" id="GO:0016787">
    <property type="term" value="F:hydrolase activity"/>
    <property type="evidence" value="ECO:0007669"/>
    <property type="project" value="UniProtKB-KW"/>
</dbReference>
<dbReference type="InterPro" id="IPR005754">
    <property type="entry name" value="Sortase"/>
</dbReference>
<dbReference type="Gene3D" id="2.40.260.10">
    <property type="entry name" value="Sortase"/>
    <property type="match status" value="1"/>
</dbReference>
<gene>
    <name evidence="2" type="ORF">A2870_00610</name>
</gene>
<organism evidence="2 3">
    <name type="scientific">Candidatus Curtissbacteria bacterium RIFCSPHIGHO2_01_FULL_41_11</name>
    <dbReference type="NCBI Taxonomy" id="1797711"/>
    <lineage>
        <taxon>Bacteria</taxon>
        <taxon>Candidatus Curtissiibacteriota</taxon>
    </lineage>
</organism>
<dbReference type="InterPro" id="IPR023365">
    <property type="entry name" value="Sortase_dom-sf"/>
</dbReference>
<dbReference type="EMBL" id="MFAZ01000043">
    <property type="protein sequence ID" value="OGD86365.1"/>
    <property type="molecule type" value="Genomic_DNA"/>
</dbReference>
<evidence type="ECO:0000313" key="2">
    <source>
        <dbReference type="EMBL" id="OGD86365.1"/>
    </source>
</evidence>